<evidence type="ECO:0000256" key="10">
    <source>
        <dbReference type="ARBA" id="ARBA00022777"/>
    </source>
</evidence>
<keyword evidence="17" id="KW-1185">Reference proteome</keyword>
<evidence type="ECO:0000313" key="17">
    <source>
        <dbReference type="Proteomes" id="UP000775547"/>
    </source>
</evidence>
<keyword evidence="8" id="KW-0479">Metal-binding</keyword>
<evidence type="ECO:0000256" key="6">
    <source>
        <dbReference type="ARBA" id="ARBA00009951"/>
    </source>
</evidence>
<dbReference type="PANTHER" id="PTHR20941">
    <property type="entry name" value="FOLATE SYNTHESIS PROTEINS"/>
    <property type="match status" value="1"/>
</dbReference>
<dbReference type="GO" id="GO:0046872">
    <property type="term" value="F:metal ion binding"/>
    <property type="evidence" value="ECO:0007669"/>
    <property type="project" value="UniProtKB-KW"/>
</dbReference>
<dbReference type="GO" id="GO:0005740">
    <property type="term" value="C:mitochondrial envelope"/>
    <property type="evidence" value="ECO:0007669"/>
    <property type="project" value="TreeGrafter"/>
</dbReference>
<evidence type="ECO:0000256" key="9">
    <source>
        <dbReference type="ARBA" id="ARBA00022741"/>
    </source>
</evidence>
<dbReference type="NCBIfam" id="TIGR01498">
    <property type="entry name" value="folK"/>
    <property type="match status" value="1"/>
</dbReference>
<dbReference type="GO" id="GO:0046654">
    <property type="term" value="P:tetrahydrofolate biosynthetic process"/>
    <property type="evidence" value="ECO:0007669"/>
    <property type="project" value="TreeGrafter"/>
</dbReference>
<dbReference type="InterPro" id="IPR000550">
    <property type="entry name" value="Hppk"/>
</dbReference>
<evidence type="ECO:0000259" key="15">
    <source>
        <dbReference type="PROSITE" id="PS50972"/>
    </source>
</evidence>
<dbReference type="Pfam" id="PF01288">
    <property type="entry name" value="HPPK"/>
    <property type="match status" value="1"/>
</dbReference>
<dbReference type="NCBIfam" id="TIGR01496">
    <property type="entry name" value="DHPS"/>
    <property type="match status" value="1"/>
</dbReference>
<evidence type="ECO:0000256" key="3">
    <source>
        <dbReference type="ARBA" id="ARBA00001946"/>
    </source>
</evidence>
<evidence type="ECO:0000256" key="4">
    <source>
        <dbReference type="ARBA" id="ARBA00004763"/>
    </source>
</evidence>
<dbReference type="InterPro" id="IPR045031">
    <property type="entry name" value="DHP_synth-like"/>
</dbReference>
<comment type="pathway">
    <text evidence="4">Cofactor biosynthesis; tetrahydrofolate biosynthesis; 7,8-dihydrofolate from 2-amino-4-hydroxy-6-hydroxymethyl-7,8-dihydropteridine diphosphate and 4-aminobenzoate: step 1/2.</text>
</comment>
<reference evidence="16" key="2">
    <citation type="submission" date="2021-10" db="EMBL/GenBank/DDBJ databases">
        <title>Phylogenomics reveals ancestral predisposition of the termite-cultivated fungus Termitomyces towards a domesticated lifestyle.</title>
        <authorList>
            <person name="Auxier B."/>
            <person name="Grum-Grzhimaylo A."/>
            <person name="Cardenas M.E."/>
            <person name="Lodge J.D."/>
            <person name="Laessoe T."/>
            <person name="Pedersen O."/>
            <person name="Smith M.E."/>
            <person name="Kuyper T.W."/>
            <person name="Franco-Molano E.A."/>
            <person name="Baroni T.J."/>
            <person name="Aanen D.K."/>
        </authorList>
    </citation>
    <scope>NUCLEOTIDE SEQUENCE</scope>
    <source>
        <strain evidence="16">AP01</strain>
        <tissue evidence="16">Mycelium</tissue>
    </source>
</reference>
<dbReference type="SUPFAM" id="SSF51717">
    <property type="entry name" value="Dihydropteroate synthetase-like"/>
    <property type="match status" value="1"/>
</dbReference>
<dbReference type="GO" id="GO:0003848">
    <property type="term" value="F:2-amino-4-hydroxy-6-hydroxymethyldihydropteridine diphosphokinase activity"/>
    <property type="evidence" value="ECO:0007669"/>
    <property type="project" value="UniProtKB-EC"/>
</dbReference>
<dbReference type="EMBL" id="JABCKV010000047">
    <property type="protein sequence ID" value="KAG5645150.1"/>
    <property type="molecule type" value="Genomic_DNA"/>
</dbReference>
<comment type="pathway">
    <text evidence="5">Cofactor biosynthesis; tetrahydrofolate biosynthesis; 2-amino-4-hydroxy-6-hydroxymethyl-7,8-dihydropteridine diphosphate from 7,8-dihydroneopterin triphosphate: step 4/4.</text>
</comment>
<comment type="caution">
    <text evidence="16">The sequence shown here is derived from an EMBL/GenBank/DDBJ whole genome shotgun (WGS) entry which is preliminary data.</text>
</comment>
<dbReference type="InterPro" id="IPR006390">
    <property type="entry name" value="DHP_synth_dom"/>
</dbReference>
<dbReference type="InterPro" id="IPR011005">
    <property type="entry name" value="Dihydropteroate_synth-like_sf"/>
</dbReference>
<dbReference type="GO" id="GO:0005524">
    <property type="term" value="F:ATP binding"/>
    <property type="evidence" value="ECO:0007669"/>
    <property type="project" value="UniProtKB-KW"/>
</dbReference>
<evidence type="ECO:0000256" key="13">
    <source>
        <dbReference type="ARBA" id="ARBA00022909"/>
    </source>
</evidence>
<keyword evidence="10" id="KW-0418">Kinase</keyword>
<evidence type="ECO:0000256" key="1">
    <source>
        <dbReference type="ARBA" id="ARBA00000012"/>
    </source>
</evidence>
<dbReference type="CDD" id="cd00483">
    <property type="entry name" value="HPPK"/>
    <property type="match status" value="1"/>
</dbReference>
<accession>A0A9P7KDS4</accession>
<dbReference type="GO" id="GO:0016301">
    <property type="term" value="F:kinase activity"/>
    <property type="evidence" value="ECO:0007669"/>
    <property type="project" value="UniProtKB-KW"/>
</dbReference>
<organism evidence="16 17">
    <name type="scientific">Asterophora parasitica</name>
    <dbReference type="NCBI Taxonomy" id="117018"/>
    <lineage>
        <taxon>Eukaryota</taxon>
        <taxon>Fungi</taxon>
        <taxon>Dikarya</taxon>
        <taxon>Basidiomycota</taxon>
        <taxon>Agaricomycotina</taxon>
        <taxon>Agaricomycetes</taxon>
        <taxon>Agaricomycetidae</taxon>
        <taxon>Agaricales</taxon>
        <taxon>Tricholomatineae</taxon>
        <taxon>Lyophyllaceae</taxon>
        <taxon>Asterophora</taxon>
    </lineage>
</organism>
<dbReference type="SUPFAM" id="SSF55083">
    <property type="entry name" value="6-hydroxymethyl-7,8-dihydropterin pyrophosphokinase, HPPK"/>
    <property type="match status" value="1"/>
</dbReference>
<keyword evidence="9" id="KW-0547">Nucleotide-binding</keyword>
<reference evidence="16" key="1">
    <citation type="submission" date="2020-07" db="EMBL/GenBank/DDBJ databases">
        <authorList>
            <person name="Nieuwenhuis M."/>
            <person name="Van De Peppel L.J.J."/>
        </authorList>
    </citation>
    <scope>NUCLEOTIDE SEQUENCE</scope>
    <source>
        <strain evidence="16">AP01</strain>
        <tissue evidence="16">Mycelium</tissue>
    </source>
</reference>
<gene>
    <name evidence="16" type="ORF">DXG03_006773</name>
</gene>
<dbReference type="Pfam" id="PF00809">
    <property type="entry name" value="Pterin_bind"/>
    <property type="match status" value="1"/>
</dbReference>
<comment type="cofactor">
    <cofactor evidence="3">
        <name>Mg(2+)</name>
        <dbReference type="ChEBI" id="CHEBI:18420"/>
    </cofactor>
</comment>
<evidence type="ECO:0000313" key="16">
    <source>
        <dbReference type="EMBL" id="KAG5645150.1"/>
    </source>
</evidence>
<dbReference type="Gene3D" id="3.20.20.20">
    <property type="entry name" value="Dihydropteroate synthase-like"/>
    <property type="match status" value="1"/>
</dbReference>
<dbReference type="PANTHER" id="PTHR20941:SF1">
    <property type="entry name" value="FOLIC ACID SYNTHESIS PROTEIN FOL1"/>
    <property type="match status" value="1"/>
</dbReference>
<keyword evidence="13" id="KW-0289">Folate biosynthesis</keyword>
<dbReference type="Proteomes" id="UP000775547">
    <property type="component" value="Unassembled WGS sequence"/>
</dbReference>
<dbReference type="InterPro" id="IPR035907">
    <property type="entry name" value="Hppk_sf"/>
</dbReference>
<dbReference type="Gene3D" id="3.30.70.560">
    <property type="entry name" value="7,8-Dihydro-6-hydroxymethylpterin-pyrophosphokinase HPPK"/>
    <property type="match status" value="1"/>
</dbReference>
<comment type="similarity">
    <text evidence="6">In the C-terminal section; belongs to the DHPS family.</text>
</comment>
<keyword evidence="12" id="KW-0460">Magnesium</keyword>
<comment type="catalytic activity">
    <reaction evidence="2">
        <text>6-hydroxymethyl-7,8-dihydropterin + ATP = (7,8-dihydropterin-6-yl)methyl diphosphate + AMP + H(+)</text>
        <dbReference type="Rhea" id="RHEA:11412"/>
        <dbReference type="ChEBI" id="CHEBI:15378"/>
        <dbReference type="ChEBI" id="CHEBI:30616"/>
        <dbReference type="ChEBI" id="CHEBI:44841"/>
        <dbReference type="ChEBI" id="CHEBI:72950"/>
        <dbReference type="ChEBI" id="CHEBI:456215"/>
        <dbReference type="EC" id="2.7.6.3"/>
    </reaction>
</comment>
<sequence>MVLNGDHLRTVVAIAVGSNLGDRFHNIELALRLLEVPKCALSPEDLEQCRLDLFSAVVDTSFLYETSPMYVTDQPSFINCACLIETNIPPVILLRLLKHIELVVGRVPSIINGPRAVDLDIIFYGSDVIDTRPIDARATLDNLKGELVVPHPRMAEREFVLRPLNDMIPEFVHPVLQKPIERILAELPEYDPSMQKVVPFPRYPLPLDFAATWTHLDVAPVPPTLTHWTYPITGTPKASQKSGSKRKTQIMATLNATPDSFSDGATHNTLTTAVAYARESVAAGASIIDIGGYSTKPGAAFVSTEDEMARIIPIVATIRKAGSASASDIDAHLAETLISIDTFRWEVARASILAGANCINDVYAFTGREDVYPLPDAAAIRRAEDTMQCMKAIAREFAVPVVLMHSRGDAGKNKEYEVYGTGPGAVLRGVQVELGEKVEKIVKGRGGVRRWMVLVDPGVGFSKTLDGNVEVLREAAKIVGVTSFDLEGAAKKNVLRGYPQVIGASRKSFLGAILDQGARGRETTPVERTWATATAVACAVQQGAMVVRVHDTKEMADVVAVADELWG</sequence>
<dbReference type="OrthoDB" id="615426at2759"/>
<evidence type="ECO:0000256" key="5">
    <source>
        <dbReference type="ARBA" id="ARBA00005051"/>
    </source>
</evidence>
<keyword evidence="11" id="KW-0067">ATP-binding</keyword>
<dbReference type="GO" id="GO:0046656">
    <property type="term" value="P:folic acid biosynthetic process"/>
    <property type="evidence" value="ECO:0007669"/>
    <property type="project" value="UniProtKB-KW"/>
</dbReference>
<dbReference type="GO" id="GO:0004156">
    <property type="term" value="F:dihydropteroate synthase activity"/>
    <property type="evidence" value="ECO:0007669"/>
    <property type="project" value="UniProtKB-EC"/>
</dbReference>
<protein>
    <recommendedName>
        <fullName evidence="15">Pterin-binding domain-containing protein</fullName>
    </recommendedName>
</protein>
<dbReference type="AlphaFoldDB" id="A0A9P7KDS4"/>
<dbReference type="PROSITE" id="PS50972">
    <property type="entry name" value="PTERIN_BINDING"/>
    <property type="match status" value="1"/>
</dbReference>
<dbReference type="InterPro" id="IPR000489">
    <property type="entry name" value="Pterin-binding_dom"/>
</dbReference>
<keyword evidence="7" id="KW-0808">Transferase</keyword>
<feature type="domain" description="Pterin-binding" evidence="15">
    <location>
        <begin position="248"/>
        <end position="560"/>
    </location>
</feature>
<keyword evidence="14" id="KW-0511">Multifunctional enzyme</keyword>
<evidence type="ECO:0000256" key="7">
    <source>
        <dbReference type="ARBA" id="ARBA00022679"/>
    </source>
</evidence>
<comment type="catalytic activity">
    <reaction evidence="1">
        <text>(7,8-dihydropterin-6-yl)methyl diphosphate + 4-aminobenzoate = 7,8-dihydropteroate + diphosphate</text>
        <dbReference type="Rhea" id="RHEA:19949"/>
        <dbReference type="ChEBI" id="CHEBI:17836"/>
        <dbReference type="ChEBI" id="CHEBI:17839"/>
        <dbReference type="ChEBI" id="CHEBI:33019"/>
        <dbReference type="ChEBI" id="CHEBI:72950"/>
        <dbReference type="EC" id="2.5.1.15"/>
    </reaction>
</comment>
<evidence type="ECO:0000256" key="8">
    <source>
        <dbReference type="ARBA" id="ARBA00022723"/>
    </source>
</evidence>
<dbReference type="PROSITE" id="PS00793">
    <property type="entry name" value="DHPS_2"/>
    <property type="match status" value="1"/>
</dbReference>
<evidence type="ECO:0000256" key="2">
    <source>
        <dbReference type="ARBA" id="ARBA00000198"/>
    </source>
</evidence>
<name>A0A9P7KDS4_9AGAR</name>
<proteinExistence type="inferred from homology"/>
<evidence type="ECO:0000256" key="12">
    <source>
        <dbReference type="ARBA" id="ARBA00022842"/>
    </source>
</evidence>
<evidence type="ECO:0000256" key="11">
    <source>
        <dbReference type="ARBA" id="ARBA00022840"/>
    </source>
</evidence>
<evidence type="ECO:0000256" key="14">
    <source>
        <dbReference type="ARBA" id="ARBA00023268"/>
    </source>
</evidence>